<evidence type="ECO:0000256" key="1">
    <source>
        <dbReference type="ARBA" id="ARBA00001971"/>
    </source>
</evidence>
<dbReference type="PANTHER" id="PTHR46300:SF7">
    <property type="entry name" value="P450, PUTATIVE (EUROFUNG)-RELATED"/>
    <property type="match status" value="1"/>
</dbReference>
<evidence type="ECO:0008006" key="13">
    <source>
        <dbReference type="Google" id="ProtNLM"/>
    </source>
</evidence>
<evidence type="ECO:0000256" key="8">
    <source>
        <dbReference type="ARBA" id="ARBA00023033"/>
    </source>
</evidence>
<dbReference type="InterPro" id="IPR017972">
    <property type="entry name" value="Cyt_P450_CS"/>
</dbReference>
<dbReference type="PROSITE" id="PS00086">
    <property type="entry name" value="CYTOCHROME_P450"/>
    <property type="match status" value="1"/>
</dbReference>
<keyword evidence="6 10" id="KW-0560">Oxidoreductase</keyword>
<proteinExistence type="inferred from homology"/>
<dbReference type="GO" id="GO:0020037">
    <property type="term" value="F:heme binding"/>
    <property type="evidence" value="ECO:0007669"/>
    <property type="project" value="InterPro"/>
</dbReference>
<name>A0A0C9US65_SPHS4</name>
<evidence type="ECO:0000256" key="4">
    <source>
        <dbReference type="ARBA" id="ARBA00022617"/>
    </source>
</evidence>
<dbReference type="GO" id="GO:0005506">
    <property type="term" value="F:iron ion binding"/>
    <property type="evidence" value="ECO:0007669"/>
    <property type="project" value="InterPro"/>
</dbReference>
<comment type="pathway">
    <text evidence="2">Secondary metabolite biosynthesis.</text>
</comment>
<dbReference type="InterPro" id="IPR002401">
    <property type="entry name" value="Cyt_P450_E_grp-I"/>
</dbReference>
<evidence type="ECO:0000256" key="7">
    <source>
        <dbReference type="ARBA" id="ARBA00023004"/>
    </source>
</evidence>
<evidence type="ECO:0000256" key="6">
    <source>
        <dbReference type="ARBA" id="ARBA00023002"/>
    </source>
</evidence>
<dbReference type="GO" id="GO:0004497">
    <property type="term" value="F:monooxygenase activity"/>
    <property type="evidence" value="ECO:0007669"/>
    <property type="project" value="UniProtKB-KW"/>
</dbReference>
<evidence type="ECO:0000256" key="2">
    <source>
        <dbReference type="ARBA" id="ARBA00005179"/>
    </source>
</evidence>
<evidence type="ECO:0000313" key="11">
    <source>
        <dbReference type="EMBL" id="KIJ28055.1"/>
    </source>
</evidence>
<dbReference type="Gene3D" id="1.10.630.10">
    <property type="entry name" value="Cytochrome P450"/>
    <property type="match status" value="1"/>
</dbReference>
<sequence>MISFLLQRPFLGLTALLLLIKWYFTPGTPKGFRLPPCPPPKPIIGNLLDMPKEREWETYGEWAKKYGELVYLNLMGTSMFIINSRQMAHELFDKRSSIYSDRMDLPMLNDVMGSGWLLPFHRYGDRWRRHRRVLHEKFHVGAAVLYRPTQLKRARSVILDGAERRHGSMALYIVRELLKRLLRTPEDYAEHIRHIAGATILESVYAINVKSKDDPFIIGADKSIRAIAEAGIPGTFWVDLFPWLKYIPDWVPGAVFKQKARVWRRYIIDMNELPYQATKDAIRAGTAQSCFVTANLEELAANPSAPPDQETVIKNAAGVIFTGASDTTVNSMITFIPVMILYPEVQRKAQAELDTVVGGDCLVDFNDQPDLPYIGTIIKEVLRWRPLFPQAIAHATAREDIIGEYFIPKGTVVVGNSWGLLHDENDFGPNTDEFIPERFLRPGIRNPANTGAFGYGRRICPGIHFAESPKDNNGKELPVDYEFSSGLLSYPGKFKYSIEPRSEKARELVMTSVLFEMDS</sequence>
<dbReference type="PANTHER" id="PTHR46300">
    <property type="entry name" value="P450, PUTATIVE (EUROFUNG)-RELATED-RELATED"/>
    <property type="match status" value="1"/>
</dbReference>
<keyword evidence="5 9" id="KW-0479">Metal-binding</keyword>
<comment type="similarity">
    <text evidence="3 10">Belongs to the cytochrome P450 family.</text>
</comment>
<evidence type="ECO:0000256" key="10">
    <source>
        <dbReference type="RuleBase" id="RU000461"/>
    </source>
</evidence>
<dbReference type="InterPro" id="IPR001128">
    <property type="entry name" value="Cyt_P450"/>
</dbReference>
<dbReference type="CDD" id="cd11065">
    <property type="entry name" value="CYP64-like"/>
    <property type="match status" value="1"/>
</dbReference>
<dbReference type="AlphaFoldDB" id="A0A0C9US65"/>
<gene>
    <name evidence="11" type="ORF">M422DRAFT_270746</name>
</gene>
<keyword evidence="7 9" id="KW-0408">Iron</keyword>
<keyword evidence="8 10" id="KW-0503">Monooxygenase</keyword>
<reference evidence="11 12" key="1">
    <citation type="submission" date="2014-06" db="EMBL/GenBank/DDBJ databases">
        <title>Evolutionary Origins and Diversification of the Mycorrhizal Mutualists.</title>
        <authorList>
            <consortium name="DOE Joint Genome Institute"/>
            <consortium name="Mycorrhizal Genomics Consortium"/>
            <person name="Kohler A."/>
            <person name="Kuo A."/>
            <person name="Nagy L.G."/>
            <person name="Floudas D."/>
            <person name="Copeland A."/>
            <person name="Barry K.W."/>
            <person name="Cichocki N."/>
            <person name="Veneault-Fourrey C."/>
            <person name="LaButti K."/>
            <person name="Lindquist E.A."/>
            <person name="Lipzen A."/>
            <person name="Lundell T."/>
            <person name="Morin E."/>
            <person name="Murat C."/>
            <person name="Riley R."/>
            <person name="Ohm R."/>
            <person name="Sun H."/>
            <person name="Tunlid A."/>
            <person name="Henrissat B."/>
            <person name="Grigoriev I.V."/>
            <person name="Hibbett D.S."/>
            <person name="Martin F."/>
        </authorList>
    </citation>
    <scope>NUCLEOTIDE SEQUENCE [LARGE SCALE GENOMIC DNA]</scope>
    <source>
        <strain evidence="11 12">SS14</strain>
    </source>
</reference>
<keyword evidence="12" id="KW-1185">Reference proteome</keyword>
<dbReference type="InterPro" id="IPR036396">
    <property type="entry name" value="Cyt_P450_sf"/>
</dbReference>
<dbReference type="GO" id="GO:0016705">
    <property type="term" value="F:oxidoreductase activity, acting on paired donors, with incorporation or reduction of molecular oxygen"/>
    <property type="evidence" value="ECO:0007669"/>
    <property type="project" value="InterPro"/>
</dbReference>
<feature type="binding site" description="axial binding residue" evidence="9">
    <location>
        <position position="460"/>
    </location>
    <ligand>
        <name>heme</name>
        <dbReference type="ChEBI" id="CHEBI:30413"/>
    </ligand>
    <ligandPart>
        <name>Fe</name>
        <dbReference type="ChEBI" id="CHEBI:18248"/>
    </ligandPart>
</feature>
<comment type="cofactor">
    <cofactor evidence="1 9">
        <name>heme</name>
        <dbReference type="ChEBI" id="CHEBI:30413"/>
    </cofactor>
</comment>
<evidence type="ECO:0000256" key="5">
    <source>
        <dbReference type="ARBA" id="ARBA00022723"/>
    </source>
</evidence>
<dbReference type="OrthoDB" id="2789670at2759"/>
<dbReference type="Pfam" id="PF00067">
    <property type="entry name" value="p450"/>
    <property type="match status" value="1"/>
</dbReference>
<dbReference type="InterPro" id="IPR050364">
    <property type="entry name" value="Cytochrome_P450_fung"/>
</dbReference>
<evidence type="ECO:0000256" key="3">
    <source>
        <dbReference type="ARBA" id="ARBA00010617"/>
    </source>
</evidence>
<accession>A0A0C9US65</accession>
<dbReference type="Proteomes" id="UP000054279">
    <property type="component" value="Unassembled WGS sequence"/>
</dbReference>
<dbReference type="PRINTS" id="PR00463">
    <property type="entry name" value="EP450I"/>
</dbReference>
<organism evidence="11 12">
    <name type="scientific">Sphaerobolus stellatus (strain SS14)</name>
    <dbReference type="NCBI Taxonomy" id="990650"/>
    <lineage>
        <taxon>Eukaryota</taxon>
        <taxon>Fungi</taxon>
        <taxon>Dikarya</taxon>
        <taxon>Basidiomycota</taxon>
        <taxon>Agaricomycotina</taxon>
        <taxon>Agaricomycetes</taxon>
        <taxon>Phallomycetidae</taxon>
        <taxon>Geastrales</taxon>
        <taxon>Sphaerobolaceae</taxon>
        <taxon>Sphaerobolus</taxon>
    </lineage>
</organism>
<dbReference type="HOGENOM" id="CLU_001570_2_3_1"/>
<dbReference type="PRINTS" id="PR00385">
    <property type="entry name" value="P450"/>
</dbReference>
<keyword evidence="4 9" id="KW-0349">Heme</keyword>
<evidence type="ECO:0000313" key="12">
    <source>
        <dbReference type="Proteomes" id="UP000054279"/>
    </source>
</evidence>
<evidence type="ECO:0000256" key="9">
    <source>
        <dbReference type="PIRSR" id="PIRSR602401-1"/>
    </source>
</evidence>
<dbReference type="SUPFAM" id="SSF48264">
    <property type="entry name" value="Cytochrome P450"/>
    <property type="match status" value="1"/>
</dbReference>
<protein>
    <recommendedName>
        <fullName evidence="13">Cytochrome P450</fullName>
    </recommendedName>
</protein>
<dbReference type="EMBL" id="KN837317">
    <property type="protein sequence ID" value="KIJ28055.1"/>
    <property type="molecule type" value="Genomic_DNA"/>
</dbReference>